<dbReference type="InterPro" id="IPR045616">
    <property type="entry name" value="DUF6446"/>
</dbReference>
<evidence type="ECO:0008006" key="3">
    <source>
        <dbReference type="Google" id="ProtNLM"/>
    </source>
</evidence>
<evidence type="ECO:0000313" key="2">
    <source>
        <dbReference type="Proteomes" id="UP000051184"/>
    </source>
</evidence>
<protein>
    <recommendedName>
        <fullName evidence="3">Histidine kinase</fullName>
    </recommendedName>
</protein>
<reference evidence="2" key="1">
    <citation type="submission" date="2015-09" db="EMBL/GenBank/DDBJ databases">
        <authorList>
            <person name="Rodrigo-Torres Lidia"/>
            <person name="Arahal R.David."/>
        </authorList>
    </citation>
    <scope>NUCLEOTIDE SEQUENCE [LARGE SCALE GENOMIC DNA]</scope>
    <source>
        <strain evidence="2">CECT 5114</strain>
    </source>
</reference>
<dbReference type="RefSeq" id="WP_245627138.1">
    <property type="nucleotide sequence ID" value="NZ_CYTO01000010.1"/>
</dbReference>
<proteinExistence type="predicted"/>
<accession>A0A0P1IQ25</accession>
<dbReference type="Proteomes" id="UP000051184">
    <property type="component" value="Unassembled WGS sequence"/>
</dbReference>
<keyword evidence="2" id="KW-1185">Reference proteome</keyword>
<organism evidence="1 2">
    <name type="scientific">Cognatishimia activa</name>
    <dbReference type="NCBI Taxonomy" id="1715691"/>
    <lineage>
        <taxon>Bacteria</taxon>
        <taxon>Pseudomonadati</taxon>
        <taxon>Pseudomonadota</taxon>
        <taxon>Alphaproteobacteria</taxon>
        <taxon>Rhodobacterales</taxon>
        <taxon>Paracoccaceae</taxon>
        <taxon>Cognatishimia</taxon>
    </lineage>
</organism>
<name>A0A0P1IQ25_9RHOB</name>
<evidence type="ECO:0000313" key="1">
    <source>
        <dbReference type="EMBL" id="CUK25633.1"/>
    </source>
</evidence>
<dbReference type="Pfam" id="PF20044">
    <property type="entry name" value="DUF6446"/>
    <property type="match status" value="1"/>
</dbReference>
<gene>
    <name evidence="1" type="ORF">TA5114_01434</name>
</gene>
<dbReference type="EMBL" id="CYUE01000013">
    <property type="protein sequence ID" value="CUK25633.1"/>
    <property type="molecule type" value="Genomic_DNA"/>
</dbReference>
<dbReference type="AlphaFoldDB" id="A0A0P1IQ25"/>
<dbReference type="STRING" id="1715691.TA5113_01694"/>
<sequence length="175" mass="18891">MTGKLLSGVLVLSAIAMGIGLWYTQIYAFYEPVNATGADDVQMTLLATGQPETVLYEDFEAIDAGSSPIRYRACFTTSMSQAMMSETYQPVEKATPLNAPGWFDCFDADEIGAALRNGDAIAFMGTENITYGIDRIVAILPDGRGFAWHEINACGKLAFDGEDLPASCPPKPEDQ</sequence>